<dbReference type="EMBL" id="JBHLYW010000005">
    <property type="protein sequence ID" value="MFC0076348.1"/>
    <property type="molecule type" value="Genomic_DNA"/>
</dbReference>
<accession>A0ABV6BN23</accession>
<gene>
    <name evidence="1" type="ORF">ACFFLS_04815</name>
</gene>
<dbReference type="RefSeq" id="WP_379684069.1">
    <property type="nucleotide sequence ID" value="NZ_JBHLYW010000005.1"/>
</dbReference>
<evidence type="ECO:0000313" key="1">
    <source>
        <dbReference type="EMBL" id="MFC0076348.1"/>
    </source>
</evidence>
<evidence type="ECO:0008006" key="3">
    <source>
        <dbReference type="Google" id="ProtNLM"/>
    </source>
</evidence>
<keyword evidence="2" id="KW-1185">Reference proteome</keyword>
<protein>
    <recommendedName>
        <fullName evidence="3">Leucine-rich repeat domain-containing protein</fullName>
    </recommendedName>
</protein>
<proteinExistence type="predicted"/>
<comment type="caution">
    <text evidence="1">The sequence shown here is derived from an EMBL/GenBank/DDBJ whole genome shotgun (WGS) entry which is preliminary data.</text>
</comment>
<organism evidence="1 2">
    <name type="scientific">Flavobacterium procerum</name>
    <dbReference type="NCBI Taxonomy" id="1455569"/>
    <lineage>
        <taxon>Bacteria</taxon>
        <taxon>Pseudomonadati</taxon>
        <taxon>Bacteroidota</taxon>
        <taxon>Flavobacteriia</taxon>
        <taxon>Flavobacteriales</taxon>
        <taxon>Flavobacteriaceae</taxon>
        <taxon>Flavobacterium</taxon>
    </lineage>
</organism>
<dbReference type="InterPro" id="IPR032675">
    <property type="entry name" value="LRR_dom_sf"/>
</dbReference>
<dbReference type="Gene3D" id="3.80.10.10">
    <property type="entry name" value="Ribonuclease Inhibitor"/>
    <property type="match status" value="1"/>
</dbReference>
<name>A0ABV6BN23_9FLAO</name>
<sequence length="198" mass="22880">MEPGFSKHKNILFIEDRINAEDIQQLQKHKRAKTVSLTRLKLDNLEFLIPLTNLENLKLYGCTIKDWTALQDLKKMKDLFINGVKKENDNFSFLKQLIHLQELSIGYALHFNSFPDLSNSTNLKRLQLFNCKNLEDIQNVAHIPNLEKFGIVVTPQNPGNLEFIMQLPTIKYMSGAFGGKKIDEEFHALLAKYNIQYG</sequence>
<dbReference type="Proteomes" id="UP001589734">
    <property type="component" value="Unassembled WGS sequence"/>
</dbReference>
<dbReference type="SUPFAM" id="SSF52058">
    <property type="entry name" value="L domain-like"/>
    <property type="match status" value="1"/>
</dbReference>
<evidence type="ECO:0000313" key="2">
    <source>
        <dbReference type="Proteomes" id="UP001589734"/>
    </source>
</evidence>
<reference evidence="1 2" key="1">
    <citation type="submission" date="2024-09" db="EMBL/GenBank/DDBJ databases">
        <authorList>
            <person name="Sun Q."/>
            <person name="Mori K."/>
        </authorList>
    </citation>
    <scope>NUCLEOTIDE SEQUENCE [LARGE SCALE GENOMIC DNA]</scope>
    <source>
        <strain evidence="1 2">CGMCC 1.12926</strain>
    </source>
</reference>